<evidence type="ECO:0000313" key="1">
    <source>
        <dbReference type="EMBL" id="AFB21373.1"/>
    </source>
</evidence>
<reference evidence="2" key="1">
    <citation type="submission" date="2012-02" db="EMBL/GenBank/DDBJ databases">
        <title>Complete genome sequence of Rickettsia parkeri strain Portsmouth.</title>
        <authorList>
            <person name="Johnson S.L."/>
            <person name="Munk A.C."/>
            <person name="Han S."/>
            <person name="Bruce D.C."/>
            <person name="Dasch G.A."/>
        </authorList>
    </citation>
    <scope>NUCLEOTIDE SEQUENCE [LARGE SCALE GENOMIC DNA]</scope>
    <source>
        <strain evidence="2">CA410</strain>
    </source>
</reference>
<evidence type="ECO:0000313" key="2">
    <source>
        <dbReference type="Proteomes" id="UP000007878"/>
    </source>
</evidence>
<keyword evidence="2" id="KW-1185">Reference proteome</keyword>
<sequence length="43" mass="5116">MLNYCLVKTNKIFVGIIIPISKKSYNLQQKEPKLNLFRNLHRV</sequence>
<protein>
    <submittedName>
        <fullName evidence="1">Uncharacterized protein</fullName>
    </submittedName>
</protein>
<name>A0ABM5MTG8_RICCA</name>
<accession>A0ABM5MTG8</accession>
<dbReference type="Proteomes" id="UP000007878">
    <property type="component" value="Chromosome"/>
</dbReference>
<gene>
    <name evidence="1" type="ORF">RCA_04080</name>
</gene>
<organism evidence="1 2">
    <name type="scientific">Rickettsia canadensis str. CA410</name>
    <dbReference type="NCBI Taxonomy" id="1105107"/>
    <lineage>
        <taxon>Bacteria</taxon>
        <taxon>Pseudomonadati</taxon>
        <taxon>Pseudomonadota</taxon>
        <taxon>Alphaproteobacteria</taxon>
        <taxon>Rickettsiales</taxon>
        <taxon>Rickettsiaceae</taxon>
        <taxon>Rickettsieae</taxon>
        <taxon>Rickettsia</taxon>
        <taxon>belli group</taxon>
    </lineage>
</organism>
<dbReference type="EMBL" id="CP003304">
    <property type="protein sequence ID" value="AFB21373.1"/>
    <property type="molecule type" value="Genomic_DNA"/>
</dbReference>
<proteinExistence type="predicted"/>